<evidence type="ECO:0000313" key="2">
    <source>
        <dbReference type="Proteomes" id="UP001597417"/>
    </source>
</evidence>
<dbReference type="EMBL" id="JBHUKR010000011">
    <property type="protein sequence ID" value="MFD2419116.1"/>
    <property type="molecule type" value="Genomic_DNA"/>
</dbReference>
<dbReference type="InterPro" id="IPR023346">
    <property type="entry name" value="Lysozyme-like_dom_sf"/>
</dbReference>
<organism evidence="1 2">
    <name type="scientific">Amycolatopsis pigmentata</name>
    <dbReference type="NCBI Taxonomy" id="450801"/>
    <lineage>
        <taxon>Bacteria</taxon>
        <taxon>Bacillati</taxon>
        <taxon>Actinomycetota</taxon>
        <taxon>Actinomycetes</taxon>
        <taxon>Pseudonocardiales</taxon>
        <taxon>Pseudonocardiaceae</taxon>
        <taxon>Amycolatopsis</taxon>
    </lineage>
</organism>
<gene>
    <name evidence="1" type="ORF">ACFSXZ_22550</name>
</gene>
<dbReference type="Proteomes" id="UP001597417">
    <property type="component" value="Unassembled WGS sequence"/>
</dbReference>
<sequence>MAEPTSRGGMRRRQLPQGLLLALGVVATGLVLLLTVGVTKPDQAVGPTVTTTALPPPAVAPKPAVAAPVDHPDSSDVAELDEWARRLAKPTGVPRALLAAYGRAEMWMRTERPGCHLSWSTLAAIGQVQAVGSGPLPVPDPLWHSFAGRASSDGKPPDPRDLDDAAFTAARALCAGGQDLLTGQGWSTAVLGYTQSTADAHDVLAAATTYATVAPA</sequence>
<keyword evidence="2" id="KW-1185">Reference proteome</keyword>
<protein>
    <recommendedName>
        <fullName evidence="3">Transglycosylase SLT domain-containing protein</fullName>
    </recommendedName>
</protein>
<proteinExistence type="predicted"/>
<comment type="caution">
    <text evidence="1">The sequence shown here is derived from an EMBL/GenBank/DDBJ whole genome shotgun (WGS) entry which is preliminary data.</text>
</comment>
<dbReference type="RefSeq" id="WP_378267130.1">
    <property type="nucleotide sequence ID" value="NZ_JBHUKR010000011.1"/>
</dbReference>
<accession>A0ABW5FW73</accession>
<dbReference type="SUPFAM" id="SSF53955">
    <property type="entry name" value="Lysozyme-like"/>
    <property type="match status" value="1"/>
</dbReference>
<evidence type="ECO:0000313" key="1">
    <source>
        <dbReference type="EMBL" id="MFD2419116.1"/>
    </source>
</evidence>
<reference evidence="2" key="1">
    <citation type="journal article" date="2019" name="Int. J. Syst. Evol. Microbiol.">
        <title>The Global Catalogue of Microorganisms (GCM) 10K type strain sequencing project: providing services to taxonomists for standard genome sequencing and annotation.</title>
        <authorList>
            <consortium name="The Broad Institute Genomics Platform"/>
            <consortium name="The Broad Institute Genome Sequencing Center for Infectious Disease"/>
            <person name="Wu L."/>
            <person name="Ma J."/>
        </authorList>
    </citation>
    <scope>NUCLEOTIDE SEQUENCE [LARGE SCALE GENOMIC DNA]</scope>
    <source>
        <strain evidence="2">CGMCC 4.7645</strain>
    </source>
</reference>
<evidence type="ECO:0008006" key="3">
    <source>
        <dbReference type="Google" id="ProtNLM"/>
    </source>
</evidence>
<name>A0ABW5FW73_9PSEU</name>